<name>A0A9D3XBS3_9SAUR</name>
<evidence type="ECO:0000313" key="2">
    <source>
        <dbReference type="EMBL" id="KAH1176320.1"/>
    </source>
</evidence>
<evidence type="ECO:0000313" key="3">
    <source>
        <dbReference type="Proteomes" id="UP000827986"/>
    </source>
</evidence>
<dbReference type="EMBL" id="JAHDVG010000475">
    <property type="protein sequence ID" value="KAH1176320.1"/>
    <property type="molecule type" value="Genomic_DNA"/>
</dbReference>
<dbReference type="GO" id="GO:0009653">
    <property type="term" value="P:anatomical structure morphogenesis"/>
    <property type="evidence" value="ECO:0007669"/>
    <property type="project" value="TreeGrafter"/>
</dbReference>
<organism evidence="2 3">
    <name type="scientific">Mauremys mutica</name>
    <name type="common">yellowpond turtle</name>
    <dbReference type="NCBI Taxonomy" id="74926"/>
    <lineage>
        <taxon>Eukaryota</taxon>
        <taxon>Metazoa</taxon>
        <taxon>Chordata</taxon>
        <taxon>Craniata</taxon>
        <taxon>Vertebrata</taxon>
        <taxon>Euteleostomi</taxon>
        <taxon>Archelosauria</taxon>
        <taxon>Testudinata</taxon>
        <taxon>Testudines</taxon>
        <taxon>Cryptodira</taxon>
        <taxon>Durocryptodira</taxon>
        <taxon>Testudinoidea</taxon>
        <taxon>Geoemydidae</taxon>
        <taxon>Geoemydinae</taxon>
        <taxon>Mauremys</taxon>
    </lineage>
</organism>
<keyword evidence="3" id="KW-1185">Reference proteome</keyword>
<dbReference type="InterPro" id="IPR051561">
    <property type="entry name" value="FRAS1_ECM"/>
</dbReference>
<dbReference type="PANTHER" id="PTHR45739">
    <property type="entry name" value="MATRIX PROTEIN, PUTATIVE-RELATED"/>
    <property type="match status" value="1"/>
</dbReference>
<sequence length="119" mass="13154">MRVELLGSTEREYFQVAARLRGGAKNTAPSLGFAALLVAKVDQFVLTALTLDMLAAKDLESPLDLLLFSLTVPWPSPGRREGKDLRLRGYLLSTDEPRPGEQAEEERPVPCSQAGPRYR</sequence>
<protein>
    <submittedName>
        <fullName evidence="2">Uncharacterized protein</fullName>
    </submittedName>
</protein>
<feature type="compositionally biased region" description="Basic and acidic residues" evidence="1">
    <location>
        <begin position="95"/>
        <end position="108"/>
    </location>
</feature>
<feature type="region of interest" description="Disordered" evidence="1">
    <location>
        <begin position="77"/>
        <end position="119"/>
    </location>
</feature>
<feature type="compositionally biased region" description="Basic and acidic residues" evidence="1">
    <location>
        <begin position="78"/>
        <end position="87"/>
    </location>
</feature>
<dbReference type="PANTHER" id="PTHR45739:SF4">
    <property type="entry name" value="FRAS1-RELATED EXTRACELLULAR MATRIX PROTEIN 2"/>
    <property type="match status" value="1"/>
</dbReference>
<reference evidence="2" key="1">
    <citation type="submission" date="2021-09" db="EMBL/GenBank/DDBJ databases">
        <title>The genome of Mauremys mutica provides insights into the evolution of semi-aquatic lifestyle.</title>
        <authorList>
            <person name="Gong S."/>
            <person name="Gao Y."/>
        </authorList>
    </citation>
    <scope>NUCLEOTIDE SEQUENCE</scope>
    <source>
        <strain evidence="2">MM-2020</strain>
        <tissue evidence="2">Muscle</tissue>
    </source>
</reference>
<accession>A0A9D3XBS3</accession>
<gene>
    <name evidence="2" type="ORF">KIL84_021054</name>
</gene>
<evidence type="ECO:0000256" key="1">
    <source>
        <dbReference type="SAM" id="MobiDB-lite"/>
    </source>
</evidence>
<proteinExistence type="predicted"/>
<dbReference type="Proteomes" id="UP000827986">
    <property type="component" value="Unassembled WGS sequence"/>
</dbReference>
<comment type="caution">
    <text evidence="2">The sequence shown here is derived from an EMBL/GenBank/DDBJ whole genome shotgun (WGS) entry which is preliminary data.</text>
</comment>
<dbReference type="AlphaFoldDB" id="A0A9D3XBS3"/>